<dbReference type="PROSITE" id="PS51299">
    <property type="entry name" value="HTH_APSES"/>
    <property type="match status" value="1"/>
</dbReference>
<proteinExistence type="predicted"/>
<dbReference type="Proteomes" id="UP001360560">
    <property type="component" value="Unassembled WGS sequence"/>
</dbReference>
<dbReference type="AlphaFoldDB" id="A0AAV5QIY2"/>
<dbReference type="Gene3D" id="3.10.260.10">
    <property type="entry name" value="Transcription regulator HTH, APSES-type DNA-binding domain"/>
    <property type="match status" value="1"/>
</dbReference>
<feature type="compositionally biased region" description="Basic and acidic residues" evidence="1">
    <location>
        <begin position="231"/>
        <end position="242"/>
    </location>
</feature>
<name>A0AAV5QIY2_9ASCO</name>
<evidence type="ECO:0000256" key="1">
    <source>
        <dbReference type="SAM" id="MobiDB-lite"/>
    </source>
</evidence>
<dbReference type="GO" id="GO:0003677">
    <property type="term" value="F:DNA binding"/>
    <property type="evidence" value="ECO:0007669"/>
    <property type="project" value="InterPro"/>
</dbReference>
<organism evidence="3 4">
    <name type="scientific">Saccharomycopsis crataegensis</name>
    <dbReference type="NCBI Taxonomy" id="43959"/>
    <lineage>
        <taxon>Eukaryota</taxon>
        <taxon>Fungi</taxon>
        <taxon>Dikarya</taxon>
        <taxon>Ascomycota</taxon>
        <taxon>Saccharomycotina</taxon>
        <taxon>Saccharomycetes</taxon>
        <taxon>Saccharomycopsidaceae</taxon>
        <taxon>Saccharomycopsis</taxon>
    </lineage>
</organism>
<dbReference type="InterPro" id="IPR003163">
    <property type="entry name" value="Tscrpt_reg_HTH_APSES-type"/>
</dbReference>
<reference evidence="3 4" key="1">
    <citation type="journal article" date="2023" name="Elife">
        <title>Identification of key yeast species and microbe-microbe interactions impacting larval growth of Drosophila in the wild.</title>
        <authorList>
            <person name="Mure A."/>
            <person name="Sugiura Y."/>
            <person name="Maeda R."/>
            <person name="Honda K."/>
            <person name="Sakurai N."/>
            <person name="Takahashi Y."/>
            <person name="Watada M."/>
            <person name="Katoh T."/>
            <person name="Gotoh A."/>
            <person name="Gotoh Y."/>
            <person name="Taniguchi I."/>
            <person name="Nakamura K."/>
            <person name="Hayashi T."/>
            <person name="Katayama T."/>
            <person name="Uemura T."/>
            <person name="Hattori Y."/>
        </authorList>
    </citation>
    <scope>NUCLEOTIDE SEQUENCE [LARGE SCALE GENOMIC DNA]</scope>
    <source>
        <strain evidence="3 4">SC-9</strain>
    </source>
</reference>
<evidence type="ECO:0000259" key="2">
    <source>
        <dbReference type="PROSITE" id="PS51299"/>
    </source>
</evidence>
<accession>A0AAV5QIY2</accession>
<dbReference type="SUPFAM" id="SSF54616">
    <property type="entry name" value="DNA-binding domain of Mlu1-box binding protein MBP1"/>
    <property type="match status" value="1"/>
</dbReference>
<gene>
    <name evidence="3" type="ORF">DASC09_019710</name>
</gene>
<feature type="region of interest" description="Disordered" evidence="1">
    <location>
        <begin position="205"/>
        <end position="296"/>
    </location>
</feature>
<dbReference type="PANTHER" id="PTHR43828">
    <property type="entry name" value="ASPARAGINASE"/>
    <property type="match status" value="1"/>
</dbReference>
<dbReference type="InterPro" id="IPR036887">
    <property type="entry name" value="HTH_APSES_sf"/>
</dbReference>
<dbReference type="PANTHER" id="PTHR43828:SF5">
    <property type="entry name" value="TRANSCRIPTIONAL REPRESSOR XBP1"/>
    <property type="match status" value="1"/>
</dbReference>
<keyword evidence="4" id="KW-1185">Reference proteome</keyword>
<dbReference type="EMBL" id="BTFZ01000003">
    <property type="protein sequence ID" value="GMM34646.1"/>
    <property type="molecule type" value="Genomic_DNA"/>
</dbReference>
<dbReference type="GO" id="GO:0033309">
    <property type="term" value="C:SBF transcription complex"/>
    <property type="evidence" value="ECO:0007669"/>
    <property type="project" value="TreeGrafter"/>
</dbReference>
<dbReference type="GeneID" id="90072625"/>
<evidence type="ECO:0000313" key="4">
    <source>
        <dbReference type="Proteomes" id="UP001360560"/>
    </source>
</evidence>
<sequence>MASHYFVKPTLHEKKIKAYKKKHLQHLKSSPSTPLPNDDRDDSTFNYSNLLYPIHPIPMDIYNSIPSQKLQNLPSSTNPIIRNKYSTQVDSRSYLTTFEYKINGISIIWDYNTGYVHLTGIWKSLGNSKADILNLLDNAPELEPFLKRVRGGFLKIQGSWLNFDNCYKLACKICWDIRFALVPVFGVKFLDDVLKPGQLGYGELKLNSYMPGDPNDKTNENKKKRKKLHGNQKDGDSPADKRVLKRTRKSKSPTVTLESSISSSLSSLSSSSSSSSSTSPTSGSPPITTGYHATSPDYSNEEYSQMIAASNSLRKLKYSCLQSSTSAKKYIGYKLPSLSSSSSSSSSFSRSVSQISFPTTDSVSSDDDEESSRFFSMRSASTPIVPTTYCPSNLPPLPSTTLDTYPNSAPASSGGAEYAYQPFYRQNTPSPTPKPSIQLASSTMGLTPFGPRGDTANSSALGFASDYHCATQPSHINETRSSSLQSLLDAADRLACHSTTKGKMDIKGLIS</sequence>
<comment type="caution">
    <text evidence="3">The sequence shown here is derived from an EMBL/GenBank/DDBJ whole genome shotgun (WGS) entry which is preliminary data.</text>
</comment>
<dbReference type="InterPro" id="IPR051642">
    <property type="entry name" value="SWI6-like"/>
</dbReference>
<feature type="domain" description="HTH APSES-type" evidence="2">
    <location>
        <begin position="84"/>
        <end position="196"/>
    </location>
</feature>
<evidence type="ECO:0000313" key="3">
    <source>
        <dbReference type="EMBL" id="GMM34646.1"/>
    </source>
</evidence>
<protein>
    <recommendedName>
        <fullName evidence="2">HTH APSES-type domain-containing protein</fullName>
    </recommendedName>
</protein>
<dbReference type="GO" id="GO:0000981">
    <property type="term" value="F:DNA-binding transcription factor activity, RNA polymerase II-specific"/>
    <property type="evidence" value="ECO:0007669"/>
    <property type="project" value="UniProtKB-ARBA"/>
</dbReference>
<dbReference type="RefSeq" id="XP_064851646.1">
    <property type="nucleotide sequence ID" value="XM_064995574.1"/>
</dbReference>
<feature type="compositionally biased region" description="Low complexity" evidence="1">
    <location>
        <begin position="259"/>
        <end position="290"/>
    </location>
</feature>
<dbReference type="GO" id="GO:0030907">
    <property type="term" value="C:MBF transcription complex"/>
    <property type="evidence" value="ECO:0007669"/>
    <property type="project" value="TreeGrafter"/>
</dbReference>